<dbReference type="AlphaFoldDB" id="A0A5J9V6M6"/>
<dbReference type="Gramene" id="TVU31842">
    <property type="protein sequence ID" value="TVU31842"/>
    <property type="gene ID" value="EJB05_23544"/>
</dbReference>
<evidence type="ECO:0000313" key="1">
    <source>
        <dbReference type="EMBL" id="TVU31842.1"/>
    </source>
</evidence>
<gene>
    <name evidence="1" type="ORF">EJB05_23544</name>
</gene>
<dbReference type="EMBL" id="RWGY01000011">
    <property type="protein sequence ID" value="TVU31842.1"/>
    <property type="molecule type" value="Genomic_DNA"/>
</dbReference>
<comment type="caution">
    <text evidence="1">The sequence shown here is derived from an EMBL/GenBank/DDBJ whole genome shotgun (WGS) entry which is preliminary data.</text>
</comment>
<organism evidence="1 2">
    <name type="scientific">Eragrostis curvula</name>
    <name type="common">weeping love grass</name>
    <dbReference type="NCBI Taxonomy" id="38414"/>
    <lineage>
        <taxon>Eukaryota</taxon>
        <taxon>Viridiplantae</taxon>
        <taxon>Streptophyta</taxon>
        <taxon>Embryophyta</taxon>
        <taxon>Tracheophyta</taxon>
        <taxon>Spermatophyta</taxon>
        <taxon>Magnoliopsida</taxon>
        <taxon>Liliopsida</taxon>
        <taxon>Poales</taxon>
        <taxon>Poaceae</taxon>
        <taxon>PACMAD clade</taxon>
        <taxon>Chloridoideae</taxon>
        <taxon>Eragrostideae</taxon>
        <taxon>Eragrostidinae</taxon>
        <taxon>Eragrostis</taxon>
    </lineage>
</organism>
<dbReference type="Proteomes" id="UP000324897">
    <property type="component" value="Chromosome 1"/>
</dbReference>
<evidence type="ECO:0000313" key="2">
    <source>
        <dbReference type="Proteomes" id="UP000324897"/>
    </source>
</evidence>
<protein>
    <submittedName>
        <fullName evidence="1">Uncharacterized protein</fullName>
    </submittedName>
</protein>
<reference evidence="1 2" key="1">
    <citation type="journal article" date="2019" name="Sci. Rep.">
        <title>A high-quality genome of Eragrostis curvula grass provides insights into Poaceae evolution and supports new strategies to enhance forage quality.</title>
        <authorList>
            <person name="Carballo J."/>
            <person name="Santos B.A.C.M."/>
            <person name="Zappacosta D."/>
            <person name="Garbus I."/>
            <person name="Selva J.P."/>
            <person name="Gallo C.A."/>
            <person name="Diaz A."/>
            <person name="Albertini E."/>
            <person name="Caccamo M."/>
            <person name="Echenique V."/>
        </authorList>
    </citation>
    <scope>NUCLEOTIDE SEQUENCE [LARGE SCALE GENOMIC DNA]</scope>
    <source>
        <strain evidence="2">cv. Victoria</strain>
        <tissue evidence="1">Leaf</tissue>
    </source>
</reference>
<feature type="non-terminal residue" evidence="1">
    <location>
        <position position="1"/>
    </location>
</feature>
<keyword evidence="2" id="KW-1185">Reference proteome</keyword>
<proteinExistence type="predicted"/>
<name>A0A5J9V6M6_9POAL</name>
<sequence length="175" mass="18841">MILTRCSHDSSGPGGFPVLARPNRFRCRMRPRLATSATNSRIPCVPLFEIRLMATTSPDRRSTPLNTWPKPPAPWSSLALNPLVALYSSLYGNLCGWSSSHSSSVSARTALRFNQSAKTIAATITVSVTTQDTATILITVDLEGGGAGRFGTLGSRERSMACAAPPPERKLHARM</sequence>
<accession>A0A5J9V6M6</accession>